<dbReference type="EMBL" id="CAJNOW010010658">
    <property type="protein sequence ID" value="CAF1584344.1"/>
    <property type="molecule type" value="Genomic_DNA"/>
</dbReference>
<reference evidence="3" key="1">
    <citation type="submission" date="2021-02" db="EMBL/GenBank/DDBJ databases">
        <authorList>
            <person name="Nowell W R."/>
        </authorList>
    </citation>
    <scope>NUCLEOTIDE SEQUENCE</scope>
</reference>
<dbReference type="Proteomes" id="UP000663824">
    <property type="component" value="Unassembled WGS sequence"/>
</dbReference>
<evidence type="ECO:0000313" key="1">
    <source>
        <dbReference type="EMBL" id="CAF1584344.1"/>
    </source>
</evidence>
<dbReference type="OrthoDB" id="10158571at2759"/>
<dbReference type="Proteomes" id="UP000663834">
    <property type="component" value="Unassembled WGS sequence"/>
</dbReference>
<dbReference type="AlphaFoldDB" id="A0A816K4C4"/>
<evidence type="ECO:0000313" key="4">
    <source>
        <dbReference type="Proteomes" id="UP000663824"/>
    </source>
</evidence>
<dbReference type="EMBL" id="CAJNOV010017179">
    <property type="protein sequence ID" value="CAF1601202.1"/>
    <property type="molecule type" value="Genomic_DNA"/>
</dbReference>
<evidence type="ECO:0000313" key="3">
    <source>
        <dbReference type="EMBL" id="CAF1909453.1"/>
    </source>
</evidence>
<organism evidence="3 4">
    <name type="scientific">Rotaria magnacalcarata</name>
    <dbReference type="NCBI Taxonomy" id="392030"/>
    <lineage>
        <taxon>Eukaryota</taxon>
        <taxon>Metazoa</taxon>
        <taxon>Spiralia</taxon>
        <taxon>Gnathifera</taxon>
        <taxon>Rotifera</taxon>
        <taxon>Eurotatoria</taxon>
        <taxon>Bdelloidea</taxon>
        <taxon>Philodinida</taxon>
        <taxon>Philodinidae</taxon>
        <taxon>Rotaria</taxon>
    </lineage>
</organism>
<sequence length="155" mass="18293">MTRSIHLKFIELITLTNVSWIPENMFVLINETTRQRFNLNFSKTLPSQHLHPKINNIISSDDPYRLCESVYLSVDPDTYRLRSIAYPVLVPDLSVDFVLGSLFFDELNLKWSSSLKRLITRSEEEEEARRQTYRRILYGESHRRGSKICFAFLSF</sequence>
<name>A0A816K4C4_9BILA</name>
<protein>
    <submittedName>
        <fullName evidence="3">Uncharacterized protein</fullName>
    </submittedName>
</protein>
<dbReference type="EMBL" id="CAJNRE010000041">
    <property type="protein sequence ID" value="CAF1909453.1"/>
    <property type="molecule type" value="Genomic_DNA"/>
</dbReference>
<gene>
    <name evidence="2" type="ORF">CJN711_LOCUS35218</name>
    <name evidence="1" type="ORF">KQP761_LOCUS20489</name>
    <name evidence="3" type="ORF">MBJ925_LOCUS684</name>
</gene>
<dbReference type="Proteomes" id="UP000663855">
    <property type="component" value="Unassembled WGS sequence"/>
</dbReference>
<proteinExistence type="predicted"/>
<comment type="caution">
    <text evidence="3">The sequence shown here is derived from an EMBL/GenBank/DDBJ whole genome shotgun (WGS) entry which is preliminary data.</text>
</comment>
<evidence type="ECO:0000313" key="2">
    <source>
        <dbReference type="EMBL" id="CAF1601202.1"/>
    </source>
</evidence>
<accession>A0A816K4C4</accession>